<dbReference type="AlphaFoldDB" id="A0AAD6ZLV6"/>
<sequence>MAQARIERAACWLRAVTVATILTRRTGTLPVPSATCNGTVTARIDASTAVERAAGLPWFKWYLCALYNTFGILSTFRQKCCSGFEMSGVRQLPNVIAAMRRDLT</sequence>
<organism evidence="1 2">
    <name type="scientific">Mycena albidolilacea</name>
    <dbReference type="NCBI Taxonomy" id="1033008"/>
    <lineage>
        <taxon>Eukaryota</taxon>
        <taxon>Fungi</taxon>
        <taxon>Dikarya</taxon>
        <taxon>Basidiomycota</taxon>
        <taxon>Agaricomycotina</taxon>
        <taxon>Agaricomycetes</taxon>
        <taxon>Agaricomycetidae</taxon>
        <taxon>Agaricales</taxon>
        <taxon>Marasmiineae</taxon>
        <taxon>Mycenaceae</taxon>
        <taxon>Mycena</taxon>
    </lineage>
</organism>
<gene>
    <name evidence="1" type="ORF">DFH08DRAFT_816477</name>
</gene>
<accession>A0AAD6ZLV6</accession>
<dbReference type="EMBL" id="JARIHO010000041">
    <property type="protein sequence ID" value="KAJ7327641.1"/>
    <property type="molecule type" value="Genomic_DNA"/>
</dbReference>
<protein>
    <submittedName>
        <fullName evidence="1">Uncharacterized protein</fullName>
    </submittedName>
</protein>
<reference evidence="1" key="1">
    <citation type="submission" date="2023-03" db="EMBL/GenBank/DDBJ databases">
        <title>Massive genome expansion in bonnet fungi (Mycena s.s.) driven by repeated elements and novel gene families across ecological guilds.</title>
        <authorList>
            <consortium name="Lawrence Berkeley National Laboratory"/>
            <person name="Harder C.B."/>
            <person name="Miyauchi S."/>
            <person name="Viragh M."/>
            <person name="Kuo A."/>
            <person name="Thoen E."/>
            <person name="Andreopoulos B."/>
            <person name="Lu D."/>
            <person name="Skrede I."/>
            <person name="Drula E."/>
            <person name="Henrissat B."/>
            <person name="Morin E."/>
            <person name="Kohler A."/>
            <person name="Barry K."/>
            <person name="LaButti K."/>
            <person name="Morin E."/>
            <person name="Salamov A."/>
            <person name="Lipzen A."/>
            <person name="Mereny Z."/>
            <person name="Hegedus B."/>
            <person name="Baldrian P."/>
            <person name="Stursova M."/>
            <person name="Weitz H."/>
            <person name="Taylor A."/>
            <person name="Grigoriev I.V."/>
            <person name="Nagy L.G."/>
            <person name="Martin F."/>
            <person name="Kauserud H."/>
        </authorList>
    </citation>
    <scope>NUCLEOTIDE SEQUENCE</scope>
    <source>
        <strain evidence="1">CBHHK002</strain>
    </source>
</reference>
<dbReference type="Proteomes" id="UP001218218">
    <property type="component" value="Unassembled WGS sequence"/>
</dbReference>
<keyword evidence="2" id="KW-1185">Reference proteome</keyword>
<proteinExistence type="predicted"/>
<evidence type="ECO:0000313" key="2">
    <source>
        <dbReference type="Proteomes" id="UP001218218"/>
    </source>
</evidence>
<evidence type="ECO:0000313" key="1">
    <source>
        <dbReference type="EMBL" id="KAJ7327641.1"/>
    </source>
</evidence>
<name>A0AAD6ZLV6_9AGAR</name>
<comment type="caution">
    <text evidence="1">The sequence shown here is derived from an EMBL/GenBank/DDBJ whole genome shotgun (WGS) entry which is preliminary data.</text>
</comment>